<dbReference type="AlphaFoldDB" id="A0A7C9BU93"/>
<evidence type="ECO:0000313" key="1">
    <source>
        <dbReference type="EMBL" id="MPR36019.1"/>
    </source>
</evidence>
<dbReference type="Proteomes" id="UP000479293">
    <property type="component" value="Unassembled WGS sequence"/>
</dbReference>
<organism evidence="1 2">
    <name type="scientific">Salmonirosea aquatica</name>
    <dbReference type="NCBI Taxonomy" id="2654236"/>
    <lineage>
        <taxon>Bacteria</taxon>
        <taxon>Pseudomonadati</taxon>
        <taxon>Bacteroidota</taxon>
        <taxon>Cytophagia</taxon>
        <taxon>Cytophagales</taxon>
        <taxon>Spirosomataceae</taxon>
        <taxon>Salmonirosea</taxon>
    </lineage>
</organism>
<gene>
    <name evidence="1" type="ORF">GBK04_22390</name>
</gene>
<comment type="caution">
    <text evidence="1">The sequence shown here is derived from an EMBL/GenBank/DDBJ whole genome shotgun (WGS) entry which is preliminary data.</text>
</comment>
<accession>A0A7C9BU93</accession>
<keyword evidence="2" id="KW-1185">Reference proteome</keyword>
<sequence length="163" mass="18583">MNRYITQLIEDLKALQRGPSEPWYNPEEGVELDFADVVRYLSSDHEQQLGEMLDLLPEQFPPVQQLTAHQMRAVVSAYTELLSSWGICLVIPEGVPAEIAYTTAVGTLQREVFVSQHGMVTLEFCNYIQEECPFGEWCHCDEYDDLPSDENEADDSPADRRNP</sequence>
<evidence type="ECO:0000313" key="2">
    <source>
        <dbReference type="Proteomes" id="UP000479293"/>
    </source>
</evidence>
<dbReference type="RefSeq" id="WP_152763556.1">
    <property type="nucleotide sequence ID" value="NZ_WHLY01000002.1"/>
</dbReference>
<dbReference type="EMBL" id="WHLY01000002">
    <property type="protein sequence ID" value="MPR36019.1"/>
    <property type="molecule type" value="Genomic_DNA"/>
</dbReference>
<reference evidence="1 2" key="1">
    <citation type="submission" date="2019-10" db="EMBL/GenBank/DDBJ databases">
        <title>Draft Genome Sequence of Cytophagaceae sp. SJW1-29.</title>
        <authorList>
            <person name="Choi A."/>
        </authorList>
    </citation>
    <scope>NUCLEOTIDE SEQUENCE [LARGE SCALE GENOMIC DNA]</scope>
    <source>
        <strain evidence="1 2">SJW1-29</strain>
    </source>
</reference>
<proteinExistence type="predicted"/>
<protein>
    <submittedName>
        <fullName evidence="1">Uncharacterized protein</fullName>
    </submittedName>
</protein>
<name>A0A7C9BU93_9BACT</name>